<dbReference type="InterPro" id="IPR000873">
    <property type="entry name" value="AMP-dep_synth/lig_dom"/>
</dbReference>
<dbReference type="GO" id="GO:0006631">
    <property type="term" value="P:fatty acid metabolic process"/>
    <property type="evidence" value="ECO:0007669"/>
    <property type="project" value="TreeGrafter"/>
</dbReference>
<dbReference type="RefSeq" id="WP_160336221.1">
    <property type="nucleotide sequence ID" value="NZ_WSRP01000047.1"/>
</dbReference>
<gene>
    <name evidence="3" type="ORF">E5987_11485</name>
</gene>
<dbReference type="Pfam" id="PF13193">
    <property type="entry name" value="AMP-binding_C"/>
    <property type="match status" value="1"/>
</dbReference>
<name>A0A6L6YJE6_9BURK</name>
<protein>
    <submittedName>
        <fullName evidence="3">AMP-binding protein</fullName>
    </submittedName>
</protein>
<dbReference type="Gene3D" id="3.40.50.12780">
    <property type="entry name" value="N-terminal domain of ligase-like"/>
    <property type="match status" value="1"/>
</dbReference>
<sequence length="446" mass="49092">MSKEETDKALSISAAASERAEAPAVIDHGKVISYRELLELVRQKDKELDDSVPYHLTASPCLDTIVSVFALLERKQPILLFHPGLTDYEKRVLAESVAHIDQKLPEDAAVILFTSGTTGLPKPAVLTRRALIASAEASRGNIPLNHDDVWLLSISPARIGGFSILTRSLAARSAIALGPKFKVEDYLRTMEEAKITYSSIVPTMLMKVFDEAPDWRPNPRLKALLVGGAPTSVKLKEEAEKKGIPLIMTYGMTETASNVVTTPFSLRFHKTEGSGRINPGVELESRDGHIFVRGDMLMSGYWGRKPLEKGEWFDSGDIGEVGEDGFVRIFARRTDMIISGGENVYPAEVEEALERLPSVKNALVLGKPDETWGSIVTALLVPRDKDQIPKAEDIVKTLEPYLAAYKSPRRIAWVEELPKTSAGKPNRNPACLDGLMLTSLHYSGKH</sequence>
<feature type="domain" description="AMP-binding enzyme C-terminal" evidence="2">
    <location>
        <begin position="348"/>
        <end position="424"/>
    </location>
</feature>
<dbReference type="InterPro" id="IPR042099">
    <property type="entry name" value="ANL_N_sf"/>
</dbReference>
<feature type="domain" description="AMP-dependent synthetase/ligase" evidence="1">
    <location>
        <begin position="101"/>
        <end position="302"/>
    </location>
</feature>
<dbReference type="InterPro" id="IPR025110">
    <property type="entry name" value="AMP-bd_C"/>
</dbReference>
<reference evidence="3 4" key="1">
    <citation type="submission" date="2019-12" db="EMBL/GenBank/DDBJ databases">
        <title>Microbes associate with the intestines of laboratory mice.</title>
        <authorList>
            <person name="Navarre W."/>
            <person name="Wong E."/>
        </authorList>
    </citation>
    <scope>NUCLEOTIDE SEQUENCE [LARGE SCALE GENOMIC DNA]</scope>
    <source>
        <strain evidence="3 4">NM82_D38</strain>
    </source>
</reference>
<dbReference type="OrthoDB" id="9766486at2"/>
<evidence type="ECO:0000259" key="2">
    <source>
        <dbReference type="Pfam" id="PF13193"/>
    </source>
</evidence>
<accession>A0A6L6YJE6</accession>
<dbReference type="PROSITE" id="PS00455">
    <property type="entry name" value="AMP_BINDING"/>
    <property type="match status" value="1"/>
</dbReference>
<comment type="caution">
    <text evidence="3">The sequence shown here is derived from an EMBL/GenBank/DDBJ whole genome shotgun (WGS) entry which is preliminary data.</text>
</comment>
<dbReference type="PANTHER" id="PTHR43201:SF32">
    <property type="entry name" value="2-SUCCINYLBENZOATE--COA LIGASE, CHLOROPLASTIC_PEROXISOMAL"/>
    <property type="match status" value="1"/>
</dbReference>
<dbReference type="EMBL" id="WSRP01000047">
    <property type="protein sequence ID" value="MVX57806.1"/>
    <property type="molecule type" value="Genomic_DNA"/>
</dbReference>
<organism evidence="3 4">
    <name type="scientific">Parasutterella muris</name>
    <dbReference type="NCBI Taxonomy" id="2565572"/>
    <lineage>
        <taxon>Bacteria</taxon>
        <taxon>Pseudomonadati</taxon>
        <taxon>Pseudomonadota</taxon>
        <taxon>Betaproteobacteria</taxon>
        <taxon>Burkholderiales</taxon>
        <taxon>Sutterellaceae</taxon>
        <taxon>Parasutterella</taxon>
    </lineage>
</organism>
<dbReference type="SUPFAM" id="SSF56801">
    <property type="entry name" value="Acetyl-CoA synthetase-like"/>
    <property type="match status" value="1"/>
</dbReference>
<proteinExistence type="predicted"/>
<dbReference type="PANTHER" id="PTHR43201">
    <property type="entry name" value="ACYL-COA SYNTHETASE"/>
    <property type="match status" value="1"/>
</dbReference>
<evidence type="ECO:0000259" key="1">
    <source>
        <dbReference type="Pfam" id="PF00501"/>
    </source>
</evidence>
<dbReference type="Proteomes" id="UP000472580">
    <property type="component" value="Unassembled WGS sequence"/>
</dbReference>
<dbReference type="InterPro" id="IPR020845">
    <property type="entry name" value="AMP-binding_CS"/>
</dbReference>
<dbReference type="Pfam" id="PF00501">
    <property type="entry name" value="AMP-binding"/>
    <property type="match status" value="1"/>
</dbReference>
<dbReference type="GO" id="GO:0031956">
    <property type="term" value="F:medium-chain fatty acid-CoA ligase activity"/>
    <property type="evidence" value="ECO:0007669"/>
    <property type="project" value="TreeGrafter"/>
</dbReference>
<keyword evidence="4" id="KW-1185">Reference proteome</keyword>
<evidence type="ECO:0000313" key="3">
    <source>
        <dbReference type="EMBL" id="MVX57806.1"/>
    </source>
</evidence>
<dbReference type="AlphaFoldDB" id="A0A6L6YJE6"/>
<dbReference type="InterPro" id="IPR045851">
    <property type="entry name" value="AMP-bd_C_sf"/>
</dbReference>
<evidence type="ECO:0000313" key="4">
    <source>
        <dbReference type="Proteomes" id="UP000472580"/>
    </source>
</evidence>
<dbReference type="Gene3D" id="3.30.300.30">
    <property type="match status" value="1"/>
</dbReference>